<gene>
    <name evidence="1" type="ORF">GRAN_4028</name>
</gene>
<dbReference type="OrthoDB" id="9794761at2"/>
<dbReference type="InterPro" id="IPR000801">
    <property type="entry name" value="Esterase-like"/>
</dbReference>
<dbReference type="PANTHER" id="PTHR48098:SF6">
    <property type="entry name" value="FERRI-BACILLIBACTIN ESTERASE BESA"/>
    <property type="match status" value="1"/>
</dbReference>
<dbReference type="AlphaFoldDB" id="A0A4V1L589"/>
<accession>A0A4V1L589</accession>
<dbReference type="Proteomes" id="UP000289437">
    <property type="component" value="Unassembled WGS sequence"/>
</dbReference>
<evidence type="ECO:0000313" key="1">
    <source>
        <dbReference type="EMBL" id="RXH54924.1"/>
    </source>
</evidence>
<dbReference type="RefSeq" id="WP_128914632.1">
    <property type="nucleotide sequence ID" value="NZ_RDSM01000003.1"/>
</dbReference>
<dbReference type="EMBL" id="RDSM01000003">
    <property type="protein sequence ID" value="RXH54924.1"/>
    <property type="molecule type" value="Genomic_DNA"/>
</dbReference>
<name>A0A4V1L589_9BACT</name>
<dbReference type="SUPFAM" id="SSF53474">
    <property type="entry name" value="alpha/beta-Hydrolases"/>
    <property type="match status" value="1"/>
</dbReference>
<dbReference type="InterPro" id="IPR050583">
    <property type="entry name" value="Mycobacterial_A85_antigen"/>
</dbReference>
<reference evidence="2" key="2">
    <citation type="submission" date="2019-02" db="EMBL/GenBank/DDBJ databases">
        <title>Granulicella sibirica sp. nov., a psychrotolerant acidobacterium isolated from an organic soil layer in forested tundra, West Siberia.</title>
        <authorList>
            <person name="Oshkin I.Y."/>
            <person name="Kulichevskaya I.S."/>
            <person name="Rijpstra W.I.C."/>
            <person name="Sinninghe Damste J.S."/>
            <person name="Rakitin A.L."/>
            <person name="Ravin N.V."/>
            <person name="Dedysh S.N."/>
        </authorList>
    </citation>
    <scope>NUCLEOTIDE SEQUENCE [LARGE SCALE GENOMIC DNA]</scope>
    <source>
        <strain evidence="2">AF10</strain>
    </source>
</reference>
<sequence length="270" mass="30453">MEAPESDFDGEPDLKPALQNWSFHSNFLPIPEERILTVHLPPQYDEDPTRRFPVFYLHDGQNLFDPRLSYVPGRTWQADATADRLSLAGECEPVILVGIANAGLRRMAEYTPTRDARMAGGEGHTYGRVLMKEIKPFIDRTYRTQPSAATTGLGGSSLGGLISLYLGLQHPRIFGKLAVMSPSIWWDHRSILTFVGSAIPKPALRIWLDMGTAEGLRHLRDTDLLHNRLVKLGWRDNVDLAYQRVSGAVHDELAWAARFPDVLRFLFPPR</sequence>
<dbReference type="InterPro" id="IPR029058">
    <property type="entry name" value="AB_hydrolase_fold"/>
</dbReference>
<reference evidence="1 2" key="1">
    <citation type="submission" date="2018-11" db="EMBL/GenBank/DDBJ databases">
        <authorList>
            <person name="Mardanov A.V."/>
            <person name="Ravin N.V."/>
            <person name="Dedysh S.N."/>
        </authorList>
    </citation>
    <scope>NUCLEOTIDE SEQUENCE [LARGE SCALE GENOMIC DNA]</scope>
    <source>
        <strain evidence="1 2">AF10</strain>
    </source>
</reference>
<dbReference type="PANTHER" id="PTHR48098">
    <property type="entry name" value="ENTEROCHELIN ESTERASE-RELATED"/>
    <property type="match status" value="1"/>
</dbReference>
<protein>
    <submittedName>
        <fullName evidence="1">Putative alpha-dextrin endo-1, 6-alpha-glucosidase</fullName>
    </submittedName>
</protein>
<proteinExistence type="predicted"/>
<evidence type="ECO:0000313" key="2">
    <source>
        <dbReference type="Proteomes" id="UP000289437"/>
    </source>
</evidence>
<dbReference type="Pfam" id="PF00756">
    <property type="entry name" value="Esterase"/>
    <property type="match status" value="1"/>
</dbReference>
<dbReference type="Gene3D" id="3.40.50.1820">
    <property type="entry name" value="alpha/beta hydrolase"/>
    <property type="match status" value="1"/>
</dbReference>
<keyword evidence="2" id="KW-1185">Reference proteome</keyword>
<organism evidence="1 2">
    <name type="scientific">Granulicella sibirica</name>
    <dbReference type="NCBI Taxonomy" id="2479048"/>
    <lineage>
        <taxon>Bacteria</taxon>
        <taxon>Pseudomonadati</taxon>
        <taxon>Acidobacteriota</taxon>
        <taxon>Terriglobia</taxon>
        <taxon>Terriglobales</taxon>
        <taxon>Acidobacteriaceae</taxon>
        <taxon>Granulicella</taxon>
    </lineage>
</organism>
<comment type="caution">
    <text evidence="1">The sequence shown here is derived from an EMBL/GenBank/DDBJ whole genome shotgun (WGS) entry which is preliminary data.</text>
</comment>